<feature type="transmembrane region" description="Helical" evidence="7">
    <location>
        <begin position="67"/>
        <end position="84"/>
    </location>
</feature>
<dbReference type="InterPro" id="IPR007277">
    <property type="entry name" value="Svp26/Tex261"/>
</dbReference>
<keyword evidence="6 7" id="KW-0472">Membrane</keyword>
<feature type="transmembrane region" description="Helical" evidence="7">
    <location>
        <begin position="6"/>
        <end position="31"/>
    </location>
</feature>
<comment type="caution">
    <text evidence="8">The sequence shown here is derived from an EMBL/GenBank/DDBJ whole genome shotgun (WGS) entry which is preliminary data.</text>
</comment>
<feature type="transmembrane region" description="Helical" evidence="7">
    <location>
        <begin position="96"/>
        <end position="119"/>
    </location>
</feature>
<evidence type="ECO:0000256" key="4">
    <source>
        <dbReference type="ARBA" id="ARBA00022692"/>
    </source>
</evidence>
<dbReference type="Pfam" id="PF04148">
    <property type="entry name" value="Erv26"/>
    <property type="match status" value="1"/>
</dbReference>
<dbReference type="GO" id="GO:0097020">
    <property type="term" value="F:COPII receptor activity"/>
    <property type="evidence" value="ECO:0007669"/>
    <property type="project" value="InterPro"/>
</dbReference>
<dbReference type="GO" id="GO:0030134">
    <property type="term" value="C:COPII-coated ER to Golgi transport vesicle"/>
    <property type="evidence" value="ECO:0007669"/>
    <property type="project" value="TreeGrafter"/>
</dbReference>
<evidence type="ECO:0000256" key="1">
    <source>
        <dbReference type="ARBA" id="ARBA00004141"/>
    </source>
</evidence>
<sequence>MWFMYIISWIALLLQIIIITLSIAAGLYYLAELVEEYTVLTAKIIKYMIFGTSAVFVGLLILEDFSLMMIVAGLLGNVAFFLVLKTFPYFVISSPPFIGSVVFCVINHYLAFQYFSTIWYPFTDVLSYFTLCLWLVPFTFFVSLSANENVLPTMTEARPQGQDPSDVVSNYFKAKGKKYGLLSFLKSAQESMLPDRVRKNY</sequence>
<feature type="transmembrane region" description="Helical" evidence="7">
    <location>
        <begin position="125"/>
        <end position="144"/>
    </location>
</feature>
<dbReference type="GO" id="GO:0005789">
    <property type="term" value="C:endoplasmic reticulum membrane"/>
    <property type="evidence" value="ECO:0007669"/>
    <property type="project" value="TreeGrafter"/>
</dbReference>
<evidence type="ECO:0000256" key="6">
    <source>
        <dbReference type="ARBA" id="ARBA00023136"/>
    </source>
</evidence>
<keyword evidence="9" id="KW-1185">Reference proteome</keyword>
<accession>A0A210PHZ4</accession>
<evidence type="ECO:0000256" key="3">
    <source>
        <dbReference type="ARBA" id="ARBA00017877"/>
    </source>
</evidence>
<organism evidence="8 9">
    <name type="scientific">Mizuhopecten yessoensis</name>
    <name type="common">Japanese scallop</name>
    <name type="synonym">Patinopecten yessoensis</name>
    <dbReference type="NCBI Taxonomy" id="6573"/>
    <lineage>
        <taxon>Eukaryota</taxon>
        <taxon>Metazoa</taxon>
        <taxon>Spiralia</taxon>
        <taxon>Lophotrochozoa</taxon>
        <taxon>Mollusca</taxon>
        <taxon>Bivalvia</taxon>
        <taxon>Autobranchia</taxon>
        <taxon>Pteriomorphia</taxon>
        <taxon>Pectinida</taxon>
        <taxon>Pectinoidea</taxon>
        <taxon>Pectinidae</taxon>
        <taxon>Mizuhopecten</taxon>
    </lineage>
</organism>
<evidence type="ECO:0000256" key="7">
    <source>
        <dbReference type="SAM" id="Phobius"/>
    </source>
</evidence>
<gene>
    <name evidence="8" type="ORF">KP79_PYT17461</name>
</gene>
<evidence type="ECO:0000313" key="8">
    <source>
        <dbReference type="EMBL" id="OWF36109.1"/>
    </source>
</evidence>
<dbReference type="GO" id="GO:0006888">
    <property type="term" value="P:endoplasmic reticulum to Golgi vesicle-mediated transport"/>
    <property type="evidence" value="ECO:0007669"/>
    <property type="project" value="InterPro"/>
</dbReference>
<dbReference type="GO" id="GO:0000139">
    <property type="term" value="C:Golgi membrane"/>
    <property type="evidence" value="ECO:0007669"/>
    <property type="project" value="TreeGrafter"/>
</dbReference>
<comment type="similarity">
    <text evidence="2">Belongs to the SVP26 family.</text>
</comment>
<keyword evidence="4 7" id="KW-0812">Transmembrane</keyword>
<dbReference type="Proteomes" id="UP000242188">
    <property type="component" value="Unassembled WGS sequence"/>
</dbReference>
<evidence type="ECO:0000313" key="9">
    <source>
        <dbReference type="Proteomes" id="UP000242188"/>
    </source>
</evidence>
<dbReference type="PANTHER" id="PTHR13144:SF0">
    <property type="entry name" value="PROTEIN TEX261"/>
    <property type="match status" value="1"/>
</dbReference>
<evidence type="ECO:0000256" key="2">
    <source>
        <dbReference type="ARBA" id="ARBA00008096"/>
    </source>
</evidence>
<name>A0A210PHZ4_MIZYE</name>
<dbReference type="PANTHER" id="PTHR13144">
    <property type="entry name" value="TEX261 PROTEIN"/>
    <property type="match status" value="1"/>
</dbReference>
<dbReference type="AlphaFoldDB" id="A0A210PHZ4"/>
<comment type="subcellular location">
    <subcellularLocation>
        <location evidence="1">Membrane</location>
        <topology evidence="1">Multi-pass membrane protein</topology>
    </subcellularLocation>
</comment>
<dbReference type="STRING" id="6573.A0A210PHZ4"/>
<evidence type="ECO:0000256" key="5">
    <source>
        <dbReference type="ARBA" id="ARBA00022989"/>
    </source>
</evidence>
<protein>
    <recommendedName>
        <fullName evidence="3">Protein TEX261</fullName>
    </recommendedName>
</protein>
<keyword evidence="5 7" id="KW-1133">Transmembrane helix</keyword>
<feature type="transmembrane region" description="Helical" evidence="7">
    <location>
        <begin position="43"/>
        <end position="61"/>
    </location>
</feature>
<proteinExistence type="inferred from homology"/>
<dbReference type="OrthoDB" id="28257at2759"/>
<dbReference type="EMBL" id="NEDP02076675">
    <property type="protein sequence ID" value="OWF36109.1"/>
    <property type="molecule type" value="Genomic_DNA"/>
</dbReference>
<reference evidence="8 9" key="1">
    <citation type="journal article" date="2017" name="Nat. Ecol. Evol.">
        <title>Scallop genome provides insights into evolution of bilaterian karyotype and development.</title>
        <authorList>
            <person name="Wang S."/>
            <person name="Zhang J."/>
            <person name="Jiao W."/>
            <person name="Li J."/>
            <person name="Xun X."/>
            <person name="Sun Y."/>
            <person name="Guo X."/>
            <person name="Huan P."/>
            <person name="Dong B."/>
            <person name="Zhang L."/>
            <person name="Hu X."/>
            <person name="Sun X."/>
            <person name="Wang J."/>
            <person name="Zhao C."/>
            <person name="Wang Y."/>
            <person name="Wang D."/>
            <person name="Huang X."/>
            <person name="Wang R."/>
            <person name="Lv J."/>
            <person name="Li Y."/>
            <person name="Zhang Z."/>
            <person name="Liu B."/>
            <person name="Lu W."/>
            <person name="Hui Y."/>
            <person name="Liang J."/>
            <person name="Zhou Z."/>
            <person name="Hou R."/>
            <person name="Li X."/>
            <person name="Liu Y."/>
            <person name="Li H."/>
            <person name="Ning X."/>
            <person name="Lin Y."/>
            <person name="Zhao L."/>
            <person name="Xing Q."/>
            <person name="Dou J."/>
            <person name="Li Y."/>
            <person name="Mao J."/>
            <person name="Guo H."/>
            <person name="Dou H."/>
            <person name="Li T."/>
            <person name="Mu C."/>
            <person name="Jiang W."/>
            <person name="Fu Q."/>
            <person name="Fu X."/>
            <person name="Miao Y."/>
            <person name="Liu J."/>
            <person name="Yu Q."/>
            <person name="Li R."/>
            <person name="Liao H."/>
            <person name="Li X."/>
            <person name="Kong Y."/>
            <person name="Jiang Z."/>
            <person name="Chourrout D."/>
            <person name="Li R."/>
            <person name="Bao Z."/>
        </authorList>
    </citation>
    <scope>NUCLEOTIDE SEQUENCE [LARGE SCALE GENOMIC DNA]</scope>
    <source>
        <strain evidence="8 9">PY_sf001</strain>
    </source>
</reference>